<dbReference type="EMBL" id="JAHXZI010000005">
    <property type="protein sequence ID" value="MBW6434530.1"/>
    <property type="molecule type" value="Genomic_DNA"/>
</dbReference>
<evidence type="ECO:0000313" key="2">
    <source>
        <dbReference type="Proteomes" id="UP001519863"/>
    </source>
</evidence>
<gene>
    <name evidence="1" type="ORF">KZ829_12385</name>
</gene>
<proteinExistence type="predicted"/>
<sequence>MGAHDNAIACAHLPLDPFGGGVRRVPPAGLARLIPQLSGAAITWRTIAPRRVARMPS</sequence>
<comment type="caution">
    <text evidence="1">The sequence shown here is derived from an EMBL/GenBank/DDBJ whole genome shotgun (WGS) entry which is preliminary data.</text>
</comment>
<evidence type="ECO:0000313" key="1">
    <source>
        <dbReference type="EMBL" id="MBW6434530.1"/>
    </source>
</evidence>
<accession>A0ABS7B0G6</accession>
<reference evidence="1 2" key="1">
    <citation type="journal article" date="2013" name="Antonie Van Leeuwenhoek">
        <title>Actinoplanes hulinensis sp. nov., a novel actinomycete isolated from soybean root (Glycine max (L.) Merr).</title>
        <authorList>
            <person name="Shen Y."/>
            <person name="Liu C."/>
            <person name="Wang X."/>
            <person name="Zhao J."/>
            <person name="Jia F."/>
            <person name="Zhang Y."/>
            <person name="Wang L."/>
            <person name="Yang D."/>
            <person name="Xiang W."/>
        </authorList>
    </citation>
    <scope>NUCLEOTIDE SEQUENCE [LARGE SCALE GENOMIC DNA]</scope>
    <source>
        <strain evidence="1 2">NEAU-M9</strain>
    </source>
</reference>
<dbReference type="RefSeq" id="WP_220143990.1">
    <property type="nucleotide sequence ID" value="NZ_JAHXZI010000005.1"/>
</dbReference>
<dbReference type="Proteomes" id="UP001519863">
    <property type="component" value="Unassembled WGS sequence"/>
</dbReference>
<protein>
    <submittedName>
        <fullName evidence="1">Uncharacterized protein</fullName>
    </submittedName>
</protein>
<keyword evidence="2" id="KW-1185">Reference proteome</keyword>
<organism evidence="1 2">
    <name type="scientific">Actinoplanes hulinensis</name>
    <dbReference type="NCBI Taxonomy" id="1144547"/>
    <lineage>
        <taxon>Bacteria</taxon>
        <taxon>Bacillati</taxon>
        <taxon>Actinomycetota</taxon>
        <taxon>Actinomycetes</taxon>
        <taxon>Micromonosporales</taxon>
        <taxon>Micromonosporaceae</taxon>
        <taxon>Actinoplanes</taxon>
    </lineage>
</organism>
<name>A0ABS7B0G6_9ACTN</name>